<dbReference type="InterPro" id="IPR001492">
    <property type="entry name" value="Flagellin"/>
</dbReference>
<dbReference type="PANTHER" id="PTHR42792:SF2">
    <property type="entry name" value="FLAGELLIN"/>
    <property type="match status" value="1"/>
</dbReference>
<dbReference type="Gene3D" id="3.30.70.2120">
    <property type="match status" value="1"/>
</dbReference>
<keyword evidence="7" id="KW-0282">Flagellum</keyword>
<dbReference type="Pfam" id="PF00669">
    <property type="entry name" value="Flagellin_N"/>
    <property type="match status" value="1"/>
</dbReference>
<name>A0ABX3EQZ4_9BACL</name>
<evidence type="ECO:0000313" key="8">
    <source>
        <dbReference type="Proteomes" id="UP000186058"/>
    </source>
</evidence>
<protein>
    <recommendedName>
        <fullName evidence="2 4">Flagellin</fullName>
    </recommendedName>
</protein>
<comment type="caution">
    <text evidence="7">The sequence shown here is derived from an EMBL/GenBank/DDBJ whole genome shotgun (WGS) entry which is preliminary data.</text>
</comment>
<dbReference type="Proteomes" id="UP000186058">
    <property type="component" value="Unassembled WGS sequence"/>
</dbReference>
<evidence type="ECO:0000259" key="5">
    <source>
        <dbReference type="Pfam" id="PF00669"/>
    </source>
</evidence>
<reference evidence="7 8" key="1">
    <citation type="submission" date="2016-03" db="EMBL/GenBank/DDBJ databases">
        <authorList>
            <person name="Sant'Anna F.H."/>
            <person name="Ambrosini A."/>
            <person name="Souza R."/>
            <person name="Bach E."/>
            <person name="Fernandes G."/>
            <person name="Balsanelli E."/>
            <person name="Baura V.A."/>
            <person name="Souza E.M."/>
            <person name="Passaglia L."/>
        </authorList>
    </citation>
    <scope>NUCLEOTIDE SEQUENCE [LARGE SCALE GENOMIC DNA]</scope>
    <source>
        <strain evidence="7 8">P26E</strain>
    </source>
</reference>
<evidence type="ECO:0000256" key="3">
    <source>
        <dbReference type="ARBA" id="ARBA00023143"/>
    </source>
</evidence>
<gene>
    <name evidence="7" type="ORF">A3844_15795</name>
</gene>
<accession>A0ABX3EQZ4</accession>
<comment type="subcellular location">
    <subcellularLocation>
        <location evidence="4">Secreted</location>
    </subcellularLocation>
    <subcellularLocation>
        <location evidence="4">Bacterial flagellum</location>
    </subcellularLocation>
</comment>
<dbReference type="Gene3D" id="1.20.1330.10">
    <property type="entry name" value="f41 fragment of flagellin, N-terminal domain"/>
    <property type="match status" value="2"/>
</dbReference>
<dbReference type="Gene3D" id="6.10.10.10">
    <property type="entry name" value="Flagellar export chaperone, C-terminal domain"/>
    <property type="match status" value="1"/>
</dbReference>
<evidence type="ECO:0000313" key="7">
    <source>
        <dbReference type="EMBL" id="OKP85815.1"/>
    </source>
</evidence>
<evidence type="ECO:0000256" key="2">
    <source>
        <dbReference type="ARBA" id="ARBA00020110"/>
    </source>
</evidence>
<keyword evidence="8" id="KW-1185">Reference proteome</keyword>
<feature type="domain" description="Flagellin N-terminal" evidence="5">
    <location>
        <begin position="3"/>
        <end position="138"/>
    </location>
</feature>
<evidence type="ECO:0000256" key="4">
    <source>
        <dbReference type="RuleBase" id="RU362073"/>
    </source>
</evidence>
<keyword evidence="7" id="KW-0966">Cell projection</keyword>
<dbReference type="InterPro" id="IPR001029">
    <property type="entry name" value="Flagellin_N"/>
</dbReference>
<keyword evidence="4" id="KW-0964">Secreted</keyword>
<evidence type="ECO:0000259" key="6">
    <source>
        <dbReference type="Pfam" id="PF00700"/>
    </source>
</evidence>
<dbReference type="SUPFAM" id="SSF64518">
    <property type="entry name" value="Phase 1 flagellin"/>
    <property type="match status" value="1"/>
</dbReference>
<dbReference type="RefSeq" id="WP_074107921.1">
    <property type="nucleotide sequence ID" value="NZ_LVWI01000043.1"/>
</dbReference>
<dbReference type="PANTHER" id="PTHR42792">
    <property type="entry name" value="FLAGELLIN"/>
    <property type="match status" value="1"/>
</dbReference>
<organism evidence="7 8">
    <name type="scientific">Paenibacillus helianthi</name>
    <dbReference type="NCBI Taxonomy" id="1349432"/>
    <lineage>
        <taxon>Bacteria</taxon>
        <taxon>Bacillati</taxon>
        <taxon>Bacillota</taxon>
        <taxon>Bacilli</taxon>
        <taxon>Bacillales</taxon>
        <taxon>Paenibacillaceae</taxon>
        <taxon>Paenibacillus</taxon>
    </lineage>
</organism>
<comment type="similarity">
    <text evidence="1 4">Belongs to the bacterial flagellin family.</text>
</comment>
<dbReference type="PRINTS" id="PR00207">
    <property type="entry name" value="FLAGELLIN"/>
</dbReference>
<sequence>MIINHNIPALNTHRQLSINTANTSKNIEKLSSGLRINRAGDDAAGLAISEKMRGQIRGLDQASRNAQDGISLIQTAEGALNETHSILQRQREIANQSANGTNTDSDRQALQDEMNQLTSEINRIGNTTEFNTQKLLNGGIGSSDSDKLTQAISAKAVAANAVTSAAVSLTAGATITVDNRTFDLSSIKVASTASGAATAAALKTALDSATSGGVKLSDLVDVKVNGAKLEFTAKSSGAASQLKFTGTDITKLGLSSAQTVQGSPSTIERAGLQGAKSLTAAAVTLAVGATLKFTVGSESQVTINLNSGTAPKTYDTVNADPNVAKAAMDSLVKDINASLQSAGMDSKITASLSKDNKLQFVSETGKDIVLGTSPALGMGLSTAATIGNIQQVVGAGAQGVGFTTKFQIGANTGQSMSLQINDMRASALGITGNAGQTGFTKENAVTNGSNDIKAEAALNVATREDASKSIAVLDKATSLVSSERAKLGAVQNRLEHTINNLGTASENLTAAESRIRDVDMAKEMMNQTKNNILAQAAQAMLAQANQQPQGVLQLLR</sequence>
<dbReference type="EMBL" id="LVWI01000043">
    <property type="protein sequence ID" value="OKP85815.1"/>
    <property type="molecule type" value="Genomic_DNA"/>
</dbReference>
<keyword evidence="7" id="KW-0969">Cilium</keyword>
<comment type="function">
    <text evidence="4">Flagellin is the subunit protein which polymerizes to form the filaments of bacterial flagella.</text>
</comment>
<proteinExistence type="inferred from homology"/>
<dbReference type="Pfam" id="PF00700">
    <property type="entry name" value="Flagellin_C"/>
    <property type="match status" value="1"/>
</dbReference>
<keyword evidence="3 4" id="KW-0975">Bacterial flagellum</keyword>
<feature type="domain" description="Flagellin C-terminal" evidence="6">
    <location>
        <begin position="471"/>
        <end position="555"/>
    </location>
</feature>
<evidence type="ECO:0000256" key="1">
    <source>
        <dbReference type="ARBA" id="ARBA00005709"/>
    </source>
</evidence>
<dbReference type="InterPro" id="IPR046358">
    <property type="entry name" value="Flagellin_C"/>
</dbReference>
<dbReference type="InterPro" id="IPR042187">
    <property type="entry name" value="Flagellin_C_sub2"/>
</dbReference>